<dbReference type="STRING" id="4558.A0A1B6PAB4"/>
<dbReference type="InterPro" id="IPR021109">
    <property type="entry name" value="Peptidase_aspartic_dom_sf"/>
</dbReference>
<dbReference type="InterPro" id="IPR033121">
    <property type="entry name" value="PEPTIDASE_A1"/>
</dbReference>
<evidence type="ECO:0000259" key="10">
    <source>
        <dbReference type="PROSITE" id="PS51767"/>
    </source>
</evidence>
<dbReference type="PROSITE" id="PS51767">
    <property type="entry name" value="PEPTIDASE_A1"/>
    <property type="match status" value="1"/>
</dbReference>
<reference evidence="11 12" key="1">
    <citation type="journal article" date="2009" name="Nature">
        <title>The Sorghum bicolor genome and the diversification of grasses.</title>
        <authorList>
            <person name="Paterson A.H."/>
            <person name="Bowers J.E."/>
            <person name="Bruggmann R."/>
            <person name="Dubchak I."/>
            <person name="Grimwood J."/>
            <person name="Gundlach H."/>
            <person name="Haberer G."/>
            <person name="Hellsten U."/>
            <person name="Mitros T."/>
            <person name="Poliakov A."/>
            <person name="Schmutz J."/>
            <person name="Spannagl M."/>
            <person name="Tang H."/>
            <person name="Wang X."/>
            <person name="Wicker T."/>
            <person name="Bharti A.K."/>
            <person name="Chapman J."/>
            <person name="Feltus F.A."/>
            <person name="Gowik U."/>
            <person name="Grigoriev I.V."/>
            <person name="Lyons E."/>
            <person name="Maher C.A."/>
            <person name="Martis M."/>
            <person name="Narechania A."/>
            <person name="Otillar R.P."/>
            <person name="Penning B.W."/>
            <person name="Salamov A.A."/>
            <person name="Wang Y."/>
            <person name="Zhang L."/>
            <person name="Carpita N.C."/>
            <person name="Freeling M."/>
            <person name="Gingle A.R."/>
            <person name="Hash C.T."/>
            <person name="Keller B."/>
            <person name="Klein P."/>
            <person name="Kresovich S."/>
            <person name="McCann M.C."/>
            <person name="Ming R."/>
            <person name="Peterson D.G."/>
            <person name="Mehboob-ur-Rahman"/>
            <person name="Ware D."/>
            <person name="Westhoff P."/>
            <person name="Mayer K.F."/>
            <person name="Messing J."/>
            <person name="Rokhsar D.S."/>
        </authorList>
    </citation>
    <scope>NUCLEOTIDE SEQUENCE [LARGE SCALE GENOMIC DNA]</scope>
    <source>
        <strain evidence="12">cv. BTx623</strain>
    </source>
</reference>
<dbReference type="InterPro" id="IPR032861">
    <property type="entry name" value="TAXi_N"/>
</dbReference>
<reference evidence="12" key="2">
    <citation type="journal article" date="2018" name="Plant J.">
        <title>The Sorghum bicolor reference genome: improved assembly, gene annotations, a transcriptome atlas, and signatures of genome organization.</title>
        <authorList>
            <person name="McCormick R.F."/>
            <person name="Truong S.K."/>
            <person name="Sreedasyam A."/>
            <person name="Jenkins J."/>
            <person name="Shu S."/>
            <person name="Sims D."/>
            <person name="Kennedy M."/>
            <person name="Amirebrahimi M."/>
            <person name="Weers B.D."/>
            <person name="McKinley B."/>
            <person name="Mattison A."/>
            <person name="Morishige D.T."/>
            <person name="Grimwood J."/>
            <person name="Schmutz J."/>
            <person name="Mullet J.E."/>
        </authorList>
    </citation>
    <scope>NUCLEOTIDE SEQUENCE [LARGE SCALE GENOMIC DNA]</scope>
    <source>
        <strain evidence="12">cv. BTx623</strain>
    </source>
</reference>
<dbReference type="Gene3D" id="2.40.70.10">
    <property type="entry name" value="Acid Proteases"/>
    <property type="match status" value="2"/>
</dbReference>
<dbReference type="CDD" id="cd05472">
    <property type="entry name" value="cnd41_like"/>
    <property type="match status" value="1"/>
</dbReference>
<dbReference type="PRINTS" id="PR00792">
    <property type="entry name" value="PEPSIN"/>
</dbReference>
<evidence type="ECO:0000256" key="4">
    <source>
        <dbReference type="ARBA" id="ARBA00022750"/>
    </source>
</evidence>
<dbReference type="GO" id="GO:0004190">
    <property type="term" value="F:aspartic-type endopeptidase activity"/>
    <property type="evidence" value="ECO:0007669"/>
    <property type="project" value="UniProtKB-KW"/>
</dbReference>
<dbReference type="PANTHER" id="PTHR13683:SF679">
    <property type="entry name" value="ASPARTYL PROTEASE FAMILY PROTEIN 2"/>
    <property type="match status" value="1"/>
</dbReference>
<protein>
    <recommendedName>
        <fullName evidence="10">Peptidase A1 domain-containing protein</fullName>
    </recommendedName>
</protein>
<sequence length="501" mass="52406">MAPICSLLFLLFLLPPSTAAVSKPKPPARYRYHTLRATPLSPDPITRADAALPLFSAASGEAPILELDSDDNGNASTVRFLLAHREAFAAPNATAAQLLAHRLARDAARAEAISVSARNVTRAGGGFSAPVVSGLAQGSGEYFASVGVGTPPTPALLVLDTGSDVVWLQCAPCRQCYAQSGRVFDPRRSRSYAAVRCGAPPCRGLDAGGGGGCDRRRGTCLYQVAYGDGSVTAGDLATETLWFARGARVPRVAVGCGHDNEGLFVAAAGLLGLGRGRLSLPTQTARRYGRRFSYCLVDRTSSSSSLNRPSATPRSSTLTFGAGAVPGRASFTPMVSNPRMATFYYVRVVGFSVGGARVRGVGERSLRLDPSTGRGGVILDSGTSVTRLARPVYVAVREAFRAAAGGLRLAPGGFSLFDTCYDLRGRRVVKVPTVSVHLAGGAEVALPPENYLIPVDTRGTFCLALAGTDGGVSIVGNIQQQGFRVVFDGDRQRVALVPKSC</sequence>
<dbReference type="OMA" id="PARCDAN"/>
<dbReference type="GO" id="GO:0003677">
    <property type="term" value="F:DNA binding"/>
    <property type="evidence" value="ECO:0007669"/>
    <property type="project" value="UniProtKB-KW"/>
</dbReference>
<evidence type="ECO:0000256" key="2">
    <source>
        <dbReference type="ARBA" id="ARBA00022670"/>
    </source>
</evidence>
<dbReference type="Pfam" id="PF14543">
    <property type="entry name" value="TAXi_N"/>
    <property type="match status" value="1"/>
</dbReference>
<dbReference type="InterPro" id="IPR032799">
    <property type="entry name" value="TAXi_C"/>
</dbReference>
<feature type="active site" evidence="7">
    <location>
        <position position="160"/>
    </location>
</feature>
<gene>
    <name evidence="11" type="ORF">SORBI_3009G253800</name>
</gene>
<keyword evidence="6" id="KW-0238">DNA-binding</keyword>
<organism evidence="11 12">
    <name type="scientific">Sorghum bicolor</name>
    <name type="common">Sorghum</name>
    <name type="synonym">Sorghum vulgare</name>
    <dbReference type="NCBI Taxonomy" id="4558"/>
    <lineage>
        <taxon>Eukaryota</taxon>
        <taxon>Viridiplantae</taxon>
        <taxon>Streptophyta</taxon>
        <taxon>Embryophyta</taxon>
        <taxon>Tracheophyta</taxon>
        <taxon>Spermatophyta</taxon>
        <taxon>Magnoliopsida</taxon>
        <taxon>Liliopsida</taxon>
        <taxon>Poales</taxon>
        <taxon>Poaceae</taxon>
        <taxon>PACMAD clade</taxon>
        <taxon>Panicoideae</taxon>
        <taxon>Andropogonodae</taxon>
        <taxon>Andropogoneae</taxon>
        <taxon>Sorghinae</taxon>
        <taxon>Sorghum</taxon>
    </lineage>
</organism>
<dbReference type="Gramene" id="KXG22664">
    <property type="protein sequence ID" value="KXG22664"/>
    <property type="gene ID" value="SORBI_3009G253800"/>
</dbReference>
<keyword evidence="5 8" id="KW-0378">Hydrolase</keyword>
<dbReference type="InterPro" id="IPR001969">
    <property type="entry name" value="Aspartic_peptidase_AS"/>
</dbReference>
<keyword evidence="3 9" id="KW-0732">Signal</keyword>
<keyword evidence="4 8" id="KW-0064">Aspartyl protease</keyword>
<keyword evidence="12" id="KW-1185">Reference proteome</keyword>
<evidence type="ECO:0000313" key="12">
    <source>
        <dbReference type="Proteomes" id="UP000000768"/>
    </source>
</evidence>
<dbReference type="AlphaFoldDB" id="A0A1B6PAB4"/>
<dbReference type="OrthoDB" id="2747330at2759"/>
<dbReference type="FunFam" id="2.40.70.10:FF:000010">
    <property type="entry name" value="Aspartyl protease family protein 2"/>
    <property type="match status" value="1"/>
</dbReference>
<dbReference type="EMBL" id="CM000768">
    <property type="protein sequence ID" value="KXG22664.1"/>
    <property type="molecule type" value="Genomic_DNA"/>
</dbReference>
<evidence type="ECO:0000313" key="11">
    <source>
        <dbReference type="EMBL" id="KXG22664.1"/>
    </source>
</evidence>
<feature type="chain" id="PRO_5008588664" description="Peptidase A1 domain-containing protein" evidence="9">
    <location>
        <begin position="20"/>
        <end position="501"/>
    </location>
</feature>
<dbReference type="PANTHER" id="PTHR13683">
    <property type="entry name" value="ASPARTYL PROTEASES"/>
    <property type="match status" value="1"/>
</dbReference>
<feature type="active site" evidence="7">
    <location>
        <position position="380"/>
    </location>
</feature>
<evidence type="ECO:0000256" key="9">
    <source>
        <dbReference type="SAM" id="SignalP"/>
    </source>
</evidence>
<dbReference type="GO" id="GO:0006508">
    <property type="term" value="P:proteolysis"/>
    <property type="evidence" value="ECO:0007669"/>
    <property type="project" value="UniProtKB-KW"/>
</dbReference>
<dbReference type="InterPro" id="IPR033873">
    <property type="entry name" value="CND41-like"/>
</dbReference>
<feature type="signal peptide" evidence="9">
    <location>
        <begin position="1"/>
        <end position="19"/>
    </location>
</feature>
<evidence type="ECO:0000256" key="3">
    <source>
        <dbReference type="ARBA" id="ARBA00022729"/>
    </source>
</evidence>
<comment type="similarity">
    <text evidence="1 8">Belongs to the peptidase A1 family.</text>
</comment>
<accession>A0A1B6PAB4</accession>
<evidence type="ECO:0000256" key="8">
    <source>
        <dbReference type="RuleBase" id="RU000454"/>
    </source>
</evidence>
<evidence type="ECO:0000256" key="6">
    <source>
        <dbReference type="ARBA" id="ARBA00023125"/>
    </source>
</evidence>
<evidence type="ECO:0000256" key="1">
    <source>
        <dbReference type="ARBA" id="ARBA00007447"/>
    </source>
</evidence>
<dbReference type="Proteomes" id="UP000000768">
    <property type="component" value="Chromosome 9"/>
</dbReference>
<proteinExistence type="inferred from homology"/>
<feature type="domain" description="Peptidase A1" evidence="10">
    <location>
        <begin position="142"/>
        <end position="497"/>
    </location>
</feature>
<keyword evidence="2 8" id="KW-0645">Protease</keyword>
<evidence type="ECO:0000256" key="5">
    <source>
        <dbReference type="ARBA" id="ARBA00022801"/>
    </source>
</evidence>
<name>A0A1B6PAB4_SORBI</name>
<dbReference type="InterPro" id="IPR001461">
    <property type="entry name" value="Aspartic_peptidase_A1"/>
</dbReference>
<dbReference type="PROSITE" id="PS00141">
    <property type="entry name" value="ASP_PROTEASE"/>
    <property type="match status" value="1"/>
</dbReference>
<dbReference type="Pfam" id="PF14541">
    <property type="entry name" value="TAXi_C"/>
    <property type="match status" value="1"/>
</dbReference>
<dbReference type="InParanoid" id="A0A1B6PAB4"/>
<dbReference type="SUPFAM" id="SSF50630">
    <property type="entry name" value="Acid proteases"/>
    <property type="match status" value="1"/>
</dbReference>
<dbReference type="FunFam" id="2.40.70.10:FF:000016">
    <property type="entry name" value="Probable aspartic protease At2g35615"/>
    <property type="match status" value="1"/>
</dbReference>
<evidence type="ECO:0000256" key="7">
    <source>
        <dbReference type="PIRSR" id="PIRSR601461-1"/>
    </source>
</evidence>